<feature type="region of interest" description="Disordered" evidence="1">
    <location>
        <begin position="37"/>
        <end position="86"/>
    </location>
</feature>
<dbReference type="RefSeq" id="WP_236861684.1">
    <property type="nucleotide sequence ID" value="NZ_LNQR01000076.1"/>
</dbReference>
<sequence length="185" mass="21161">MRRIKKKNLMTMYRKKRQTAVADNKLKKIRIKDIEVKNSDVSTAETKKSELPQEALELPHAENKTAQLQKSPEHKTKEKPVSPKKAVPASGFKKVYIEDTNICRVTFTLQKEAAPNAVTVAIAGDFNAWNTSSHMMRQSRNGNFTITIDLDADKDYQFKYIVDGTIWENDWKADRYEADNSVVVV</sequence>
<comment type="caution">
    <text evidence="3">The sequence shown here is derived from an EMBL/GenBank/DDBJ whole genome shotgun (WGS) entry which is preliminary data.</text>
</comment>
<feature type="compositionally biased region" description="Basic and acidic residues" evidence="1">
    <location>
        <begin position="45"/>
        <end position="63"/>
    </location>
</feature>
<evidence type="ECO:0000313" key="4">
    <source>
        <dbReference type="Proteomes" id="UP000060487"/>
    </source>
</evidence>
<evidence type="ECO:0000259" key="2">
    <source>
        <dbReference type="Pfam" id="PF02922"/>
    </source>
</evidence>
<dbReference type="InterPro" id="IPR013783">
    <property type="entry name" value="Ig-like_fold"/>
</dbReference>
<dbReference type="SUPFAM" id="SSF81296">
    <property type="entry name" value="E set domains"/>
    <property type="match status" value="1"/>
</dbReference>
<feature type="domain" description="Glycoside hydrolase family 13 N-terminal" evidence="2">
    <location>
        <begin position="114"/>
        <end position="176"/>
    </location>
</feature>
<reference evidence="3 4" key="1">
    <citation type="submission" date="2015-11" db="EMBL/GenBank/DDBJ databases">
        <authorList>
            <person name="Lin W."/>
        </authorList>
    </citation>
    <scope>NUCLEOTIDE SEQUENCE [LARGE SCALE GENOMIC DNA]</scope>
    <source>
        <strain evidence="3 4">HCH-1</strain>
    </source>
</reference>
<name>A0ABR5SDV2_9BACT</name>
<protein>
    <submittedName>
        <fullName evidence="3">Glycogen branching enzyme</fullName>
    </submittedName>
</protein>
<keyword evidence="4" id="KW-1185">Reference proteome</keyword>
<feature type="compositionally biased region" description="Basic and acidic residues" evidence="1">
    <location>
        <begin position="71"/>
        <end position="81"/>
    </location>
</feature>
<evidence type="ECO:0000256" key="1">
    <source>
        <dbReference type="SAM" id="MobiDB-lite"/>
    </source>
</evidence>
<accession>A0ABR5SDV2</accession>
<proteinExistence type="predicted"/>
<dbReference type="Proteomes" id="UP000060487">
    <property type="component" value="Unassembled WGS sequence"/>
</dbReference>
<dbReference type="CDD" id="cd07184">
    <property type="entry name" value="E_set_Isoamylase_like_N"/>
    <property type="match status" value="1"/>
</dbReference>
<organism evidence="3 4">
    <name type="scientific">Candidatus Magnetominusculus xianensis</name>
    <dbReference type="NCBI Taxonomy" id="1748249"/>
    <lineage>
        <taxon>Bacteria</taxon>
        <taxon>Pseudomonadati</taxon>
        <taxon>Nitrospirota</taxon>
        <taxon>Nitrospiria</taxon>
        <taxon>Nitrospirales</taxon>
        <taxon>Nitrospiraceae</taxon>
        <taxon>Candidatus Magnetominusculus</taxon>
    </lineage>
</organism>
<dbReference type="Pfam" id="PF02922">
    <property type="entry name" value="CBM_48"/>
    <property type="match status" value="1"/>
</dbReference>
<gene>
    <name evidence="3" type="ORF">ASN18_2158</name>
</gene>
<dbReference type="InterPro" id="IPR014756">
    <property type="entry name" value="Ig_E-set"/>
</dbReference>
<dbReference type="InterPro" id="IPR004193">
    <property type="entry name" value="Glyco_hydro_13_N"/>
</dbReference>
<evidence type="ECO:0000313" key="3">
    <source>
        <dbReference type="EMBL" id="KWT83470.1"/>
    </source>
</evidence>
<dbReference type="Gene3D" id="2.60.40.10">
    <property type="entry name" value="Immunoglobulins"/>
    <property type="match status" value="1"/>
</dbReference>
<dbReference type="EMBL" id="LNQR01000076">
    <property type="protein sequence ID" value="KWT83470.1"/>
    <property type="molecule type" value="Genomic_DNA"/>
</dbReference>